<evidence type="ECO:0000313" key="3">
    <source>
        <dbReference type="Proteomes" id="UP000034603"/>
    </source>
</evidence>
<dbReference type="InterPro" id="IPR000073">
    <property type="entry name" value="AB_hydrolase_1"/>
</dbReference>
<dbReference type="EMBL" id="LBTR01000019">
    <property type="protein sequence ID" value="KKQ44974.1"/>
    <property type="molecule type" value="Genomic_DNA"/>
</dbReference>
<protein>
    <recommendedName>
        <fullName evidence="1">AB hydrolase-1 domain-containing protein</fullName>
    </recommendedName>
</protein>
<proteinExistence type="predicted"/>
<reference evidence="2 3" key="1">
    <citation type="journal article" date="2015" name="Nature">
        <title>rRNA introns, odd ribosomes, and small enigmatic genomes across a large radiation of phyla.</title>
        <authorList>
            <person name="Brown C.T."/>
            <person name="Hug L.A."/>
            <person name="Thomas B.C."/>
            <person name="Sharon I."/>
            <person name="Castelle C.J."/>
            <person name="Singh A."/>
            <person name="Wilkins M.J."/>
            <person name="Williams K.H."/>
            <person name="Banfield J.F."/>
        </authorList>
    </citation>
    <scope>NUCLEOTIDE SEQUENCE [LARGE SCALE GENOMIC DNA]</scope>
</reference>
<gene>
    <name evidence="2" type="ORF">US62_C0019G0006</name>
</gene>
<evidence type="ECO:0000259" key="1">
    <source>
        <dbReference type="Pfam" id="PF00561"/>
    </source>
</evidence>
<comment type="caution">
    <text evidence="2">The sequence shown here is derived from an EMBL/GenBank/DDBJ whole genome shotgun (WGS) entry which is preliminary data.</text>
</comment>
<dbReference type="InterPro" id="IPR029058">
    <property type="entry name" value="AB_hydrolase_fold"/>
</dbReference>
<dbReference type="Gene3D" id="3.40.50.1820">
    <property type="entry name" value="alpha/beta hydrolase"/>
    <property type="match status" value="1"/>
</dbReference>
<dbReference type="SUPFAM" id="SSF53474">
    <property type="entry name" value="alpha/beta-Hydrolases"/>
    <property type="match status" value="1"/>
</dbReference>
<accession>A0A0G0K7B1</accession>
<name>A0A0G0K7B1_9BACT</name>
<dbReference type="Proteomes" id="UP000034603">
    <property type="component" value="Unassembled WGS sequence"/>
</dbReference>
<sequence length="223" mass="25329">MKRLAYWLIDYIYLLRGQSHSFIYRKPPGHYLGHIVEFKNPIIFIPGLLEKWSVFTKFANKISLIGHPVYILSELGYNTKDVPVAAEIVQKLIQEKDSRNVVIIAHSKGGLIGKFVLAHLDKENRVKKLIAIAAPFAGTSLVKHIPIKHFKHMETSAEVIADLESHTEVNKYIVSIYPIFDNHVWPHSSSILKGATNIEVPVRGHHKVLFAKEVEDEIINLIS</sequence>
<evidence type="ECO:0000313" key="2">
    <source>
        <dbReference type="EMBL" id="KKQ44974.1"/>
    </source>
</evidence>
<feature type="domain" description="AB hydrolase-1" evidence="1">
    <location>
        <begin position="40"/>
        <end position="142"/>
    </location>
</feature>
<dbReference type="AlphaFoldDB" id="A0A0G0K7B1"/>
<dbReference type="Pfam" id="PF00561">
    <property type="entry name" value="Abhydrolase_1"/>
    <property type="match status" value="1"/>
</dbReference>
<organism evidence="2 3">
    <name type="scientific">Candidatus Woesebacteria bacterium GW2011_GWA1_37_8</name>
    <dbReference type="NCBI Taxonomy" id="1618546"/>
    <lineage>
        <taxon>Bacteria</taxon>
        <taxon>Candidatus Woeseibacteriota</taxon>
    </lineage>
</organism>